<proteinExistence type="predicted"/>
<dbReference type="Proteomes" id="UP000260773">
    <property type="component" value="Unassembled WGS sequence"/>
</dbReference>
<dbReference type="EMBL" id="QVEP01000008">
    <property type="protein sequence ID" value="RGB80936.1"/>
    <property type="molecule type" value="Genomic_DNA"/>
</dbReference>
<dbReference type="AlphaFoldDB" id="A0A3E2TQH1"/>
<name>A0A3E2TQH1_9FIRM</name>
<organism evidence="2 3">
    <name type="scientific">Coprococcus catus</name>
    <dbReference type="NCBI Taxonomy" id="116085"/>
    <lineage>
        <taxon>Bacteria</taxon>
        <taxon>Bacillati</taxon>
        <taxon>Bacillota</taxon>
        <taxon>Clostridia</taxon>
        <taxon>Lachnospirales</taxon>
        <taxon>Lachnospiraceae</taxon>
        <taxon>Coprococcus</taxon>
    </lineage>
</organism>
<accession>A0A3E2TQH1</accession>
<feature type="chain" id="PRO_5017691872" evidence="1">
    <location>
        <begin position="29"/>
        <end position="158"/>
    </location>
</feature>
<feature type="signal peptide" evidence="1">
    <location>
        <begin position="1"/>
        <end position="28"/>
    </location>
</feature>
<comment type="caution">
    <text evidence="2">The sequence shown here is derived from an EMBL/GenBank/DDBJ whole genome shotgun (WGS) entry which is preliminary data.</text>
</comment>
<gene>
    <name evidence="2" type="ORF">DW070_05140</name>
</gene>
<evidence type="ECO:0000256" key="1">
    <source>
        <dbReference type="SAM" id="SignalP"/>
    </source>
</evidence>
<keyword evidence="1" id="KW-0732">Signal</keyword>
<dbReference type="RefSeq" id="WP_015515414.1">
    <property type="nucleotide sequence ID" value="NZ_JAQDKA010000001.1"/>
</dbReference>
<reference evidence="2 3" key="1">
    <citation type="submission" date="2018-08" db="EMBL/GenBank/DDBJ databases">
        <title>A genome reference for cultivated species of the human gut microbiota.</title>
        <authorList>
            <person name="Zou Y."/>
            <person name="Xue W."/>
            <person name="Luo G."/>
        </authorList>
    </citation>
    <scope>NUCLEOTIDE SEQUENCE [LARGE SCALE GENOMIC DNA]</scope>
    <source>
        <strain evidence="2 3">AF45-17</strain>
    </source>
</reference>
<protein>
    <submittedName>
        <fullName evidence="2">Uncharacterized protein</fullName>
    </submittedName>
</protein>
<evidence type="ECO:0000313" key="3">
    <source>
        <dbReference type="Proteomes" id="UP000260773"/>
    </source>
</evidence>
<sequence length="158" mass="17083">MKNGKFKRFMAMVSCVLCMSLFTVNVFAATNDAASDSNEAHIYGVDVENSGEPGQLLTSRAIAECGSGSHDMRAKGWGDIVNVDTGKTVVNNGSCSQCSKCYLVIVTQGEPGTGKALGYYTTWQPHEKLTSYVTVIRQSGKNIQYTSKSTIPGISFRY</sequence>
<evidence type="ECO:0000313" key="2">
    <source>
        <dbReference type="EMBL" id="RGB80936.1"/>
    </source>
</evidence>